<sequence>MWIVYVAIPTIIGICAYYLPNSWMLENAASFIVILPVFYLCIALMLFVRKRRTLASTSLLLAVSWLLPLSPIVFNGGQTCEGNKVSVVQYNVYYGNPQLDSFIQYVRTNRPEILILQEVSPSHGEQLKGLTELYPYQFGGQRRVGYPSGQMILSQQPLYGMNSIASRSGHKILKVIWRATTDKDVYLITAHPPSPRTEQLWVERNEVLQDVMREAERSPLDTTLVVGDFNLASTTARFTALMPEFQTEPVVSWPSFLERWLVPFQPIIAIDHLWVRAEDQELLICQREALTHVAGSDHLAIRTYLNL</sequence>
<keyword evidence="1" id="KW-1133">Transmembrane helix</keyword>
<dbReference type="EMBL" id="JAKRRY010000005">
    <property type="protein sequence ID" value="MCW8345569.1"/>
    <property type="molecule type" value="Genomic_DNA"/>
</dbReference>
<dbReference type="AlphaFoldDB" id="A0A9X3CLE7"/>
<feature type="transmembrane region" description="Helical" evidence="1">
    <location>
        <begin position="54"/>
        <end position="74"/>
    </location>
</feature>
<accession>A0A9X3CLE7</accession>
<evidence type="ECO:0000259" key="2">
    <source>
        <dbReference type="Pfam" id="PF03372"/>
    </source>
</evidence>
<dbReference type="Proteomes" id="UP001155587">
    <property type="component" value="Unassembled WGS sequence"/>
</dbReference>
<dbReference type="InterPro" id="IPR036691">
    <property type="entry name" value="Endo/exonu/phosph_ase_sf"/>
</dbReference>
<dbReference type="InterPro" id="IPR005135">
    <property type="entry name" value="Endo/exonuclease/phosphatase"/>
</dbReference>
<dbReference type="RefSeq" id="WP_265673979.1">
    <property type="nucleotide sequence ID" value="NZ_JAKRRY010000005.1"/>
</dbReference>
<organism evidence="3 4">
    <name type="scientific">Vibrio qingdaonensis</name>
    <dbReference type="NCBI Taxonomy" id="2829491"/>
    <lineage>
        <taxon>Bacteria</taxon>
        <taxon>Pseudomonadati</taxon>
        <taxon>Pseudomonadota</taxon>
        <taxon>Gammaproteobacteria</taxon>
        <taxon>Vibrionales</taxon>
        <taxon>Vibrionaceae</taxon>
        <taxon>Vibrio</taxon>
    </lineage>
</organism>
<evidence type="ECO:0000313" key="4">
    <source>
        <dbReference type="Proteomes" id="UP001155587"/>
    </source>
</evidence>
<gene>
    <name evidence="3" type="ORF">MD535_06025</name>
</gene>
<proteinExistence type="predicted"/>
<feature type="transmembrane region" description="Helical" evidence="1">
    <location>
        <begin position="28"/>
        <end position="47"/>
    </location>
</feature>
<evidence type="ECO:0000313" key="3">
    <source>
        <dbReference type="EMBL" id="MCW8345569.1"/>
    </source>
</evidence>
<dbReference type="SUPFAM" id="SSF56219">
    <property type="entry name" value="DNase I-like"/>
    <property type="match status" value="1"/>
</dbReference>
<keyword evidence="3" id="KW-0378">Hydrolase</keyword>
<evidence type="ECO:0000256" key="1">
    <source>
        <dbReference type="SAM" id="Phobius"/>
    </source>
</evidence>
<dbReference type="Gene3D" id="3.60.10.10">
    <property type="entry name" value="Endonuclease/exonuclease/phosphatase"/>
    <property type="match status" value="1"/>
</dbReference>
<keyword evidence="4" id="KW-1185">Reference proteome</keyword>
<keyword evidence="3" id="KW-0540">Nuclease</keyword>
<keyword evidence="1" id="KW-0812">Transmembrane</keyword>
<protein>
    <submittedName>
        <fullName evidence="3">Endonuclease/exonuclease/phosphatase family protein</fullName>
    </submittedName>
</protein>
<dbReference type="Pfam" id="PF03372">
    <property type="entry name" value="Exo_endo_phos"/>
    <property type="match status" value="1"/>
</dbReference>
<keyword evidence="3" id="KW-0255">Endonuclease</keyword>
<keyword evidence="1" id="KW-0472">Membrane</keyword>
<feature type="domain" description="Endonuclease/exonuclease/phosphatase" evidence="2">
    <location>
        <begin position="88"/>
        <end position="298"/>
    </location>
</feature>
<name>A0A9X3CLE7_9VIBR</name>
<reference evidence="3" key="1">
    <citation type="submission" date="2022-02" db="EMBL/GenBank/DDBJ databases">
        <title>Vibrio sp. nov, a new bacterium isolated from seawater.</title>
        <authorList>
            <person name="Yuan Y."/>
        </authorList>
    </citation>
    <scope>NUCLEOTIDE SEQUENCE</scope>
    <source>
        <strain evidence="3">ZSDZ65</strain>
    </source>
</reference>
<comment type="caution">
    <text evidence="3">The sequence shown here is derived from an EMBL/GenBank/DDBJ whole genome shotgun (WGS) entry which is preliminary data.</text>
</comment>
<dbReference type="GO" id="GO:0004519">
    <property type="term" value="F:endonuclease activity"/>
    <property type="evidence" value="ECO:0007669"/>
    <property type="project" value="UniProtKB-KW"/>
</dbReference>